<evidence type="ECO:0000313" key="2">
    <source>
        <dbReference type="EMBL" id="MFC4408882.1"/>
    </source>
</evidence>
<feature type="compositionally biased region" description="Basic and acidic residues" evidence="1">
    <location>
        <begin position="29"/>
        <end position="45"/>
    </location>
</feature>
<dbReference type="RefSeq" id="WP_378151048.1">
    <property type="nucleotide sequence ID" value="NZ_JBHSEC010000001.1"/>
</dbReference>
<keyword evidence="3" id="KW-1185">Reference proteome</keyword>
<organism evidence="2 3">
    <name type="scientific">Chungangia koreensis</name>
    <dbReference type="NCBI Taxonomy" id="752657"/>
    <lineage>
        <taxon>Bacteria</taxon>
        <taxon>Bacillati</taxon>
        <taxon>Bacillota</taxon>
        <taxon>Bacilli</taxon>
        <taxon>Lactobacillales</taxon>
        <taxon>Chungangia</taxon>
    </lineage>
</organism>
<protein>
    <submittedName>
        <fullName evidence="2">YfhE family protein</fullName>
    </submittedName>
</protein>
<feature type="compositionally biased region" description="Polar residues" evidence="1">
    <location>
        <begin position="13"/>
        <end position="25"/>
    </location>
</feature>
<gene>
    <name evidence="2" type="ORF">ACFOZY_00390</name>
</gene>
<dbReference type="Proteomes" id="UP001595817">
    <property type="component" value="Unassembled WGS sequence"/>
</dbReference>
<accession>A0ABV8X2J5</accession>
<name>A0ABV8X2J5_9LACT</name>
<reference evidence="3" key="1">
    <citation type="journal article" date="2019" name="Int. J. Syst. Evol. Microbiol.">
        <title>The Global Catalogue of Microorganisms (GCM) 10K type strain sequencing project: providing services to taxonomists for standard genome sequencing and annotation.</title>
        <authorList>
            <consortium name="The Broad Institute Genomics Platform"/>
            <consortium name="The Broad Institute Genome Sequencing Center for Infectious Disease"/>
            <person name="Wu L."/>
            <person name="Ma J."/>
        </authorList>
    </citation>
    <scope>NUCLEOTIDE SEQUENCE [LARGE SCALE GENOMIC DNA]</scope>
    <source>
        <strain evidence="3">CCUG 59778</strain>
    </source>
</reference>
<dbReference type="Pfam" id="PF14152">
    <property type="entry name" value="YfhE"/>
    <property type="match status" value="1"/>
</dbReference>
<comment type="caution">
    <text evidence="2">The sequence shown here is derived from an EMBL/GenBank/DDBJ whole genome shotgun (WGS) entry which is preliminary data.</text>
</comment>
<dbReference type="InterPro" id="IPR025437">
    <property type="entry name" value="YfhE-like"/>
</dbReference>
<evidence type="ECO:0000313" key="3">
    <source>
        <dbReference type="Proteomes" id="UP001595817"/>
    </source>
</evidence>
<dbReference type="EMBL" id="JBHSEC010000001">
    <property type="protein sequence ID" value="MFC4408882.1"/>
    <property type="molecule type" value="Genomic_DNA"/>
</dbReference>
<proteinExistence type="predicted"/>
<evidence type="ECO:0000256" key="1">
    <source>
        <dbReference type="SAM" id="MobiDB-lite"/>
    </source>
</evidence>
<feature type="compositionally biased region" description="Basic and acidic residues" evidence="1">
    <location>
        <begin position="1"/>
        <end position="12"/>
    </location>
</feature>
<sequence length="45" mass="5251">MSENKKPHEQITDKNNGLTSAQEVTYPNDFKRADEAEKEEKEKKN</sequence>
<feature type="region of interest" description="Disordered" evidence="1">
    <location>
        <begin position="1"/>
        <end position="45"/>
    </location>
</feature>